<keyword evidence="4 6" id="KW-1133">Transmembrane helix</keyword>
<feature type="transmembrane region" description="Helical" evidence="6">
    <location>
        <begin position="98"/>
        <end position="121"/>
    </location>
</feature>
<dbReference type="Proteomes" id="UP001595528">
    <property type="component" value="Unassembled WGS sequence"/>
</dbReference>
<dbReference type="RefSeq" id="WP_379900129.1">
    <property type="nucleotide sequence ID" value="NZ_JBHRTR010000025.1"/>
</dbReference>
<evidence type="ECO:0000256" key="2">
    <source>
        <dbReference type="ARBA" id="ARBA00022475"/>
    </source>
</evidence>
<dbReference type="InterPro" id="IPR001851">
    <property type="entry name" value="ABC_transp_permease"/>
</dbReference>
<feature type="transmembrane region" description="Helical" evidence="6">
    <location>
        <begin position="20"/>
        <end position="45"/>
    </location>
</feature>
<sequence length="318" mass="32174">MSGGFVPNLLPGLAARRARTGLGLVTFALPLLFFVALSIGAPEFLGFANLANVNSQITALLIVSLGQLLVALSAGVDLSVGSMLSLTSAILVGVDPGLAVPLALLAGLAVGLANGIGVAVFGVHPLVMTLAMMTFLQGLALLVSPVPGGDVPDWLEAVVRFDLAGLPGAFFWCLAVVAGMALLLHRTRFGLRIFALGANAESAALNGIAVVAPQIACYVICSLFAVLAGMFLSARVATGDPTMGMPFALESVTAIALGGVQLAGGIGSVTGVVFGVLTLGLMTNGMNLVGISPFIRAATTGVLLLLAISLQRRRFIGV</sequence>
<reference evidence="8" key="1">
    <citation type="journal article" date="2019" name="Int. J. Syst. Evol. Microbiol.">
        <title>The Global Catalogue of Microorganisms (GCM) 10K type strain sequencing project: providing services to taxonomists for standard genome sequencing and annotation.</title>
        <authorList>
            <consortium name="The Broad Institute Genomics Platform"/>
            <consortium name="The Broad Institute Genome Sequencing Center for Infectious Disease"/>
            <person name="Wu L."/>
            <person name="Ma J."/>
        </authorList>
    </citation>
    <scope>NUCLEOTIDE SEQUENCE [LARGE SCALE GENOMIC DNA]</scope>
    <source>
        <strain evidence="8">KCTC 42964</strain>
    </source>
</reference>
<feature type="transmembrane region" description="Helical" evidence="6">
    <location>
        <begin position="57"/>
        <end position="78"/>
    </location>
</feature>
<keyword evidence="3 6" id="KW-0812">Transmembrane</keyword>
<accession>A0ABV7KZJ2</accession>
<keyword evidence="5 6" id="KW-0472">Membrane</keyword>
<organism evidence="7 8">
    <name type="scientific">Marinibaculum pumilum</name>
    <dbReference type="NCBI Taxonomy" id="1766165"/>
    <lineage>
        <taxon>Bacteria</taxon>
        <taxon>Pseudomonadati</taxon>
        <taxon>Pseudomonadota</taxon>
        <taxon>Alphaproteobacteria</taxon>
        <taxon>Rhodospirillales</taxon>
        <taxon>Rhodospirillaceae</taxon>
        <taxon>Marinibaculum</taxon>
    </lineage>
</organism>
<name>A0ABV7KZJ2_9PROT</name>
<comment type="subcellular location">
    <subcellularLocation>
        <location evidence="1">Cell membrane</location>
        <topology evidence="1">Multi-pass membrane protein</topology>
    </subcellularLocation>
</comment>
<feature type="transmembrane region" description="Helical" evidence="6">
    <location>
        <begin position="126"/>
        <end position="144"/>
    </location>
</feature>
<dbReference type="Pfam" id="PF02653">
    <property type="entry name" value="BPD_transp_2"/>
    <property type="match status" value="1"/>
</dbReference>
<dbReference type="PANTHER" id="PTHR32196:SF63">
    <property type="entry name" value="INNER MEMBRANE ABC TRANSPORTER PERMEASE PROTEIN YJFF"/>
    <property type="match status" value="1"/>
</dbReference>
<dbReference type="CDD" id="cd06579">
    <property type="entry name" value="TM_PBP1_transp_AraH_like"/>
    <property type="match status" value="1"/>
</dbReference>
<evidence type="ECO:0000256" key="5">
    <source>
        <dbReference type="ARBA" id="ARBA00023136"/>
    </source>
</evidence>
<dbReference type="EMBL" id="JBHRTR010000025">
    <property type="protein sequence ID" value="MFC3227719.1"/>
    <property type="molecule type" value="Genomic_DNA"/>
</dbReference>
<protein>
    <submittedName>
        <fullName evidence="7">ABC transporter permease</fullName>
    </submittedName>
</protein>
<evidence type="ECO:0000313" key="8">
    <source>
        <dbReference type="Proteomes" id="UP001595528"/>
    </source>
</evidence>
<dbReference type="PANTHER" id="PTHR32196">
    <property type="entry name" value="ABC TRANSPORTER PERMEASE PROTEIN YPHD-RELATED-RELATED"/>
    <property type="match status" value="1"/>
</dbReference>
<comment type="caution">
    <text evidence="7">The sequence shown here is derived from an EMBL/GenBank/DDBJ whole genome shotgun (WGS) entry which is preliminary data.</text>
</comment>
<evidence type="ECO:0000256" key="3">
    <source>
        <dbReference type="ARBA" id="ARBA00022692"/>
    </source>
</evidence>
<feature type="transmembrane region" description="Helical" evidence="6">
    <location>
        <begin position="164"/>
        <end position="184"/>
    </location>
</feature>
<evidence type="ECO:0000256" key="4">
    <source>
        <dbReference type="ARBA" id="ARBA00022989"/>
    </source>
</evidence>
<evidence type="ECO:0000256" key="6">
    <source>
        <dbReference type="SAM" id="Phobius"/>
    </source>
</evidence>
<evidence type="ECO:0000313" key="7">
    <source>
        <dbReference type="EMBL" id="MFC3227719.1"/>
    </source>
</evidence>
<proteinExistence type="predicted"/>
<keyword evidence="8" id="KW-1185">Reference proteome</keyword>
<feature type="transmembrane region" description="Helical" evidence="6">
    <location>
        <begin position="252"/>
        <end position="281"/>
    </location>
</feature>
<keyword evidence="2" id="KW-1003">Cell membrane</keyword>
<feature type="transmembrane region" description="Helical" evidence="6">
    <location>
        <begin position="288"/>
        <end position="310"/>
    </location>
</feature>
<feature type="transmembrane region" description="Helical" evidence="6">
    <location>
        <begin position="205"/>
        <end position="232"/>
    </location>
</feature>
<evidence type="ECO:0000256" key="1">
    <source>
        <dbReference type="ARBA" id="ARBA00004651"/>
    </source>
</evidence>
<gene>
    <name evidence="7" type="ORF">ACFOGJ_10780</name>
</gene>